<dbReference type="EMBL" id="JNVN01004899">
    <property type="protein sequence ID" value="KHJ30169.1"/>
    <property type="molecule type" value="Genomic_DNA"/>
</dbReference>
<comment type="caution">
    <text evidence="2">The sequence shown here is derived from an EMBL/GenBank/DDBJ whole genome shotgun (WGS) entry which is preliminary data.</text>
</comment>
<dbReference type="AlphaFoldDB" id="A0A0B1P016"/>
<protein>
    <submittedName>
        <fullName evidence="2">Putative zinc knuckle protein</fullName>
    </submittedName>
</protein>
<dbReference type="HOGENOM" id="CLU_059403_0_0_1"/>
<sequence>MSAVRPNGSAPKSMSTRLLTMKFMQRAAAAPVTSVPTISHEHSKIQKKEPDFNVSRQNLDRLVDQNAVLDALAKENEKSLAALDRLATESGDTRWVLDFMEQDHPMPSMSLHVVQAGYANLDNLVSQSTATDKPSGESTILGRRSFGRFNKDLEKQQNPHYCEASTSDSEIDENNDMDSYDTGNSEEDNNPTSELIKTTRREVEKADLRVKKRQAREELKHHLAKKARQAEVSLNHLTSLSGRQEVNSKSKMECYSCGGPHRKIDCPNRKRGQQCNDEGPPKKTFKNS</sequence>
<evidence type="ECO:0000256" key="1">
    <source>
        <dbReference type="SAM" id="MobiDB-lite"/>
    </source>
</evidence>
<dbReference type="STRING" id="52586.A0A0B1P016"/>
<dbReference type="OMA" id="RPVRMQF"/>
<organism evidence="2 3">
    <name type="scientific">Uncinula necator</name>
    <name type="common">Grape powdery mildew</name>
    <dbReference type="NCBI Taxonomy" id="52586"/>
    <lineage>
        <taxon>Eukaryota</taxon>
        <taxon>Fungi</taxon>
        <taxon>Dikarya</taxon>
        <taxon>Ascomycota</taxon>
        <taxon>Pezizomycotina</taxon>
        <taxon>Leotiomycetes</taxon>
        <taxon>Erysiphales</taxon>
        <taxon>Erysiphaceae</taxon>
        <taxon>Erysiphe</taxon>
    </lineage>
</organism>
<proteinExistence type="predicted"/>
<keyword evidence="3" id="KW-1185">Reference proteome</keyword>
<evidence type="ECO:0000313" key="3">
    <source>
        <dbReference type="Proteomes" id="UP000030854"/>
    </source>
</evidence>
<feature type="region of interest" description="Disordered" evidence="1">
    <location>
        <begin position="258"/>
        <end position="288"/>
    </location>
</feature>
<feature type="compositionally biased region" description="Polar residues" evidence="1">
    <location>
        <begin position="158"/>
        <end position="168"/>
    </location>
</feature>
<reference evidence="2 3" key="1">
    <citation type="journal article" date="2014" name="BMC Genomics">
        <title>Adaptive genomic structural variation in the grape powdery mildew pathogen, Erysiphe necator.</title>
        <authorList>
            <person name="Jones L."/>
            <person name="Riaz S."/>
            <person name="Morales-Cruz A."/>
            <person name="Amrine K.C."/>
            <person name="McGuire B."/>
            <person name="Gubler W.D."/>
            <person name="Walker M.A."/>
            <person name="Cantu D."/>
        </authorList>
    </citation>
    <scope>NUCLEOTIDE SEQUENCE [LARGE SCALE GENOMIC DNA]</scope>
    <source>
        <strain evidence="3">c</strain>
    </source>
</reference>
<evidence type="ECO:0000313" key="2">
    <source>
        <dbReference type="EMBL" id="KHJ30169.1"/>
    </source>
</evidence>
<accession>A0A0B1P016</accession>
<dbReference type="Pfam" id="PF10175">
    <property type="entry name" value="MPP6"/>
    <property type="match status" value="1"/>
</dbReference>
<feature type="compositionally biased region" description="Acidic residues" evidence="1">
    <location>
        <begin position="169"/>
        <end position="189"/>
    </location>
</feature>
<gene>
    <name evidence="2" type="ORF">EV44_g2299</name>
</gene>
<name>A0A0B1P016_UNCNE</name>
<dbReference type="Proteomes" id="UP000030854">
    <property type="component" value="Unassembled WGS sequence"/>
</dbReference>
<feature type="region of interest" description="Disordered" evidence="1">
    <location>
        <begin position="152"/>
        <end position="201"/>
    </location>
</feature>